<name>F5Y9J5_LEAAZ</name>
<dbReference type="HOGENOM" id="CLU_167621_0_0_12"/>
<reference evidence="1 2" key="2">
    <citation type="journal article" date="2011" name="ISME J.">
        <title>RNA-seq reveals cooperative metabolic interactions between two termite-gut spirochete species in co-culture.</title>
        <authorList>
            <person name="Rosenthal A.Z."/>
            <person name="Matson E.G."/>
            <person name="Eldar A."/>
            <person name="Leadbetter J.R."/>
        </authorList>
    </citation>
    <scope>NUCLEOTIDE SEQUENCE [LARGE SCALE GENOMIC DNA]</scope>
    <source>
        <strain evidence="2">ATCC BAA-888 / DSM 13862 / ZAS-9</strain>
    </source>
</reference>
<dbReference type="EMBL" id="CP001841">
    <property type="protein sequence ID" value="AEF80131.1"/>
    <property type="molecule type" value="Genomic_DNA"/>
</dbReference>
<dbReference type="AlphaFoldDB" id="F5Y9J5"/>
<dbReference type="RefSeq" id="WP_015711135.1">
    <property type="nucleotide sequence ID" value="NC_015577.1"/>
</dbReference>
<accession>F5Y9J5</accession>
<dbReference type="OrthoDB" id="362803at2"/>
<dbReference type="KEGG" id="taz:TREAZ_0844"/>
<evidence type="ECO:0000313" key="2">
    <source>
        <dbReference type="Proteomes" id="UP000009222"/>
    </source>
</evidence>
<reference evidence="2" key="1">
    <citation type="submission" date="2009-12" db="EMBL/GenBank/DDBJ databases">
        <title>Complete sequence of Treponema azotonutricium strain ZAS-9.</title>
        <authorList>
            <person name="Tetu S.G."/>
            <person name="Matson E."/>
            <person name="Ren Q."/>
            <person name="Seshadri R."/>
            <person name="Elbourne L."/>
            <person name="Hassan K.A."/>
            <person name="Durkin A."/>
            <person name="Radune D."/>
            <person name="Mohamoud Y."/>
            <person name="Shay R."/>
            <person name="Jin S."/>
            <person name="Zhang X."/>
            <person name="Lucey K."/>
            <person name="Ballor N.R."/>
            <person name="Ottesen E."/>
            <person name="Rosenthal R."/>
            <person name="Allen A."/>
            <person name="Leadbetter J.R."/>
            <person name="Paulsen I.T."/>
        </authorList>
    </citation>
    <scope>NUCLEOTIDE SEQUENCE [LARGE SCALE GENOMIC DNA]</scope>
    <source>
        <strain evidence="2">ATCC BAA-888 / DSM 13862 / ZAS-9</strain>
    </source>
</reference>
<dbReference type="InParanoid" id="F5Y9J5"/>
<dbReference type="eggNOG" id="ENOG502ZZ9P">
    <property type="taxonomic scope" value="Bacteria"/>
</dbReference>
<dbReference type="Proteomes" id="UP000009222">
    <property type="component" value="Chromosome"/>
</dbReference>
<organism evidence="1 2">
    <name type="scientific">Leadbettera azotonutricia (strain ATCC BAA-888 / DSM 13862 / ZAS-9)</name>
    <name type="common">Treponema azotonutricium</name>
    <dbReference type="NCBI Taxonomy" id="545695"/>
    <lineage>
        <taxon>Bacteria</taxon>
        <taxon>Pseudomonadati</taxon>
        <taxon>Spirochaetota</taxon>
        <taxon>Spirochaetia</taxon>
        <taxon>Spirochaetales</taxon>
        <taxon>Breznakiellaceae</taxon>
        <taxon>Leadbettera</taxon>
    </lineage>
</organism>
<evidence type="ECO:0000313" key="1">
    <source>
        <dbReference type="EMBL" id="AEF80131.1"/>
    </source>
</evidence>
<gene>
    <name evidence="1" type="ordered locus">TREAZ_0844</name>
</gene>
<keyword evidence="2" id="KW-1185">Reference proteome</keyword>
<proteinExistence type="predicted"/>
<protein>
    <submittedName>
        <fullName evidence="1">Uncharacterized protein</fullName>
    </submittedName>
</protein>
<sequence>MAFSDRMKEVFDQSVAASKELAAKAGATAQKLGEQGVLMVEIRQLEAQAQKLVGRLGAEAYQAFAERQEDTISAGSAPIRTILSELALVRESIERKEAELKLKKGN</sequence>
<dbReference type="STRING" id="545695.TREAZ_0844"/>